<feature type="coiled-coil region" evidence="4">
    <location>
        <begin position="159"/>
        <end position="186"/>
    </location>
</feature>
<reference evidence="6 7" key="1">
    <citation type="submission" date="2019-04" db="EMBL/GenBank/DDBJ databases">
        <title>A reverse ecology approach based on a biological definition of microbial populations.</title>
        <authorList>
            <person name="Arevalo P."/>
            <person name="Vaninsberghe D."/>
            <person name="Elsherbini J."/>
            <person name="Gore J."/>
            <person name="Polz M."/>
        </authorList>
    </citation>
    <scope>NUCLEOTIDE SEQUENCE [LARGE SCALE GENOMIC DNA]</scope>
    <source>
        <strain evidence="6 7">10N.261.46.F4</strain>
    </source>
</reference>
<proteinExistence type="inferred from homology"/>
<organism evidence="6 7">
    <name type="scientific">Vibrio kanaloae</name>
    <dbReference type="NCBI Taxonomy" id="170673"/>
    <lineage>
        <taxon>Bacteria</taxon>
        <taxon>Pseudomonadati</taxon>
        <taxon>Pseudomonadota</taxon>
        <taxon>Gammaproteobacteria</taxon>
        <taxon>Vibrionales</taxon>
        <taxon>Vibrionaceae</taxon>
        <taxon>Vibrio</taxon>
    </lineage>
</organism>
<evidence type="ECO:0000259" key="5">
    <source>
        <dbReference type="Pfam" id="PF01420"/>
    </source>
</evidence>
<feature type="domain" description="Type I restriction modification DNA specificity" evidence="5">
    <location>
        <begin position="6"/>
        <end position="177"/>
    </location>
</feature>
<dbReference type="InterPro" id="IPR044946">
    <property type="entry name" value="Restrct_endonuc_typeI_TRD_sf"/>
</dbReference>
<accession>A0A4U1ZMC2</accession>
<evidence type="ECO:0000256" key="4">
    <source>
        <dbReference type="SAM" id="Coils"/>
    </source>
</evidence>
<dbReference type="InterPro" id="IPR000055">
    <property type="entry name" value="Restrct_endonuc_typeI_TRD"/>
</dbReference>
<dbReference type="CDD" id="cd17247">
    <property type="entry name" value="RMtype1_S_Eco2747I-TRD2-CR2_like"/>
    <property type="match status" value="1"/>
</dbReference>
<evidence type="ECO:0000313" key="6">
    <source>
        <dbReference type="EMBL" id="TKF36093.1"/>
    </source>
</evidence>
<dbReference type="InterPro" id="IPR051212">
    <property type="entry name" value="Type-I_RE_S_subunit"/>
</dbReference>
<comment type="caution">
    <text evidence="6">The sequence shown here is derived from an EMBL/GenBank/DDBJ whole genome shotgun (WGS) entry which is preliminary data.</text>
</comment>
<dbReference type="EMBL" id="SYUV01000007">
    <property type="protein sequence ID" value="TKF36093.1"/>
    <property type="molecule type" value="Genomic_DNA"/>
</dbReference>
<sequence>MRELTTWTLVSLKDIAQWGSGGTPSRKNASYYDGNIPWVKTGDLGPRVLNNSNEHITEEAIVKSSAKLFPKGSVAIAMYGATIGKTSILGMEATTNQACAVGNPVEGVTVSEFLYYLLLNARDSFISLGKGGAQPNISQTLIKDYEVYLPPLAEQKVVAEKLDTLLAQVEATKARLESTLETLKQFRQSVLAAAVSGKLTEDWRSQNPSLDSIELSEVGAYWAEQYKTSGKRLPKLKLHETEALDGLPNTWLDTKIGHVFDVHVGATPSRSNNDYWGGGVNWISSSEVAFCRISSTKETITESGLNNTSTNLHPPGTVMLAMIGQGKTRGQAAILDIEACHNQNTAALRVPEGFAVSEFLYFFLTKQYEETRRVGGGNNQKALNKSFVQSLQFPLPPIEEQKEIVKCVEKLFAGADATEQQVNQALERVNNLTQSILAKAFRGELTDQWRKENPELISGENSAEALLKKLKADRAAAKPKGKTRKVNA</sequence>
<dbReference type="Gene3D" id="3.90.220.20">
    <property type="entry name" value="DNA methylase specificity domains"/>
    <property type="match status" value="2"/>
</dbReference>
<protein>
    <recommendedName>
        <fullName evidence="5">Type I restriction modification DNA specificity domain-containing protein</fullName>
    </recommendedName>
</protein>
<evidence type="ECO:0000256" key="3">
    <source>
        <dbReference type="ARBA" id="ARBA00023125"/>
    </source>
</evidence>
<name>A0A4U1ZMC2_9VIBR</name>
<dbReference type="GO" id="GO:0003677">
    <property type="term" value="F:DNA binding"/>
    <property type="evidence" value="ECO:0007669"/>
    <property type="project" value="UniProtKB-KW"/>
</dbReference>
<dbReference type="SUPFAM" id="SSF116734">
    <property type="entry name" value="DNA methylase specificity domain"/>
    <property type="match status" value="2"/>
</dbReference>
<dbReference type="CDD" id="cd17515">
    <property type="entry name" value="RMtype1_S_MjaORF132P_Sau1132ORF3780P-TRD1-CR1_like"/>
    <property type="match status" value="1"/>
</dbReference>
<dbReference type="AlphaFoldDB" id="A0A4U1ZMC2"/>
<evidence type="ECO:0000313" key="7">
    <source>
        <dbReference type="Proteomes" id="UP000307574"/>
    </source>
</evidence>
<dbReference type="Pfam" id="PF01420">
    <property type="entry name" value="Methylase_S"/>
    <property type="match status" value="2"/>
</dbReference>
<comment type="similarity">
    <text evidence="1">Belongs to the type-I restriction system S methylase family.</text>
</comment>
<dbReference type="PANTHER" id="PTHR43140">
    <property type="entry name" value="TYPE-1 RESTRICTION ENZYME ECOKI SPECIFICITY PROTEIN"/>
    <property type="match status" value="1"/>
</dbReference>
<dbReference type="Gene3D" id="1.10.287.1120">
    <property type="entry name" value="Bipartite methylase S protein"/>
    <property type="match status" value="2"/>
</dbReference>
<gene>
    <name evidence="6" type="ORF">FCV50_02485</name>
</gene>
<keyword evidence="2" id="KW-0680">Restriction system</keyword>
<keyword evidence="4" id="KW-0175">Coiled coil</keyword>
<evidence type="ECO:0000256" key="2">
    <source>
        <dbReference type="ARBA" id="ARBA00022747"/>
    </source>
</evidence>
<dbReference type="PANTHER" id="PTHR43140:SF1">
    <property type="entry name" value="TYPE I RESTRICTION ENZYME ECOKI SPECIFICITY SUBUNIT"/>
    <property type="match status" value="1"/>
</dbReference>
<dbReference type="GO" id="GO:0009307">
    <property type="term" value="P:DNA restriction-modification system"/>
    <property type="evidence" value="ECO:0007669"/>
    <property type="project" value="UniProtKB-KW"/>
</dbReference>
<keyword evidence="3" id="KW-0238">DNA-binding</keyword>
<feature type="domain" description="Type I restriction modification DNA specificity" evidence="5">
    <location>
        <begin position="248"/>
        <end position="428"/>
    </location>
</feature>
<evidence type="ECO:0000256" key="1">
    <source>
        <dbReference type="ARBA" id="ARBA00010923"/>
    </source>
</evidence>
<dbReference type="RefSeq" id="WP_136979003.1">
    <property type="nucleotide sequence ID" value="NZ_SYUV01000007.1"/>
</dbReference>
<dbReference type="Proteomes" id="UP000307574">
    <property type="component" value="Unassembled WGS sequence"/>
</dbReference>